<sequence length="122" mass="13171">METQTAVALVKDLFFGVKIRNELKAHGYETVFAKSTEQFAGLLKEHQPAIGIIDLASGADWDQVRELGQAPETSAIPVIVFGSHTDVEGIRRAKASGVARVVSNGKMHAELPVLIEKYARAG</sequence>
<name>I4EKJ5_9BACT</name>
<dbReference type="RefSeq" id="WP_008479947.1">
    <property type="nucleotide sequence ID" value="NZ_CAGS01000406.1"/>
</dbReference>
<keyword evidence="2" id="KW-1185">Reference proteome</keyword>
<organism evidence="1 2">
    <name type="scientific">Nitrolancea hollandica Lb</name>
    <dbReference type="NCBI Taxonomy" id="1129897"/>
    <lineage>
        <taxon>Bacteria</taxon>
        <taxon>Pseudomonadati</taxon>
        <taxon>Thermomicrobiota</taxon>
        <taxon>Thermomicrobia</taxon>
        <taxon>Sphaerobacterales</taxon>
        <taxon>Sphaerobacterineae</taxon>
        <taxon>Sphaerobacteraceae</taxon>
        <taxon>Nitrolancea</taxon>
    </lineage>
</organism>
<dbReference type="EMBL" id="CAGS01000406">
    <property type="protein sequence ID" value="CCF85207.1"/>
    <property type="molecule type" value="Genomic_DNA"/>
</dbReference>
<dbReference type="Gene3D" id="3.40.50.2300">
    <property type="match status" value="1"/>
</dbReference>
<evidence type="ECO:0000313" key="1">
    <source>
        <dbReference type="EMBL" id="CCF85207.1"/>
    </source>
</evidence>
<dbReference type="AlphaFoldDB" id="I4EKJ5"/>
<dbReference type="OrthoDB" id="2381693at2"/>
<comment type="caution">
    <text evidence="1">The sequence shown here is derived from an EMBL/GenBank/DDBJ whole genome shotgun (WGS) entry which is preliminary data.</text>
</comment>
<gene>
    <name evidence="1" type="ORF">NITHO_4640002</name>
</gene>
<reference evidence="1 2" key="1">
    <citation type="journal article" date="2012" name="ISME J.">
        <title>Nitrification expanded: discovery, physiology and genomics of a nitrite-oxidizing bacterium from the phylum Chloroflexi.</title>
        <authorList>
            <person name="Sorokin D.Y."/>
            <person name="Lucker S."/>
            <person name="Vejmelkova D."/>
            <person name="Kostrikina N.A."/>
            <person name="Kleerebezem R."/>
            <person name="Rijpstra W.I."/>
            <person name="Damste J.S."/>
            <person name="Le Paslier D."/>
            <person name="Muyzer G."/>
            <person name="Wagner M."/>
            <person name="van Loosdrecht M.C."/>
            <person name="Daims H."/>
        </authorList>
    </citation>
    <scope>NUCLEOTIDE SEQUENCE [LARGE SCALE GENOMIC DNA]</scope>
    <source>
        <strain evidence="2">none</strain>
    </source>
</reference>
<proteinExistence type="predicted"/>
<dbReference type="Proteomes" id="UP000004221">
    <property type="component" value="Unassembled WGS sequence"/>
</dbReference>
<dbReference type="SUPFAM" id="SSF52172">
    <property type="entry name" value="CheY-like"/>
    <property type="match status" value="1"/>
</dbReference>
<dbReference type="InterPro" id="IPR011006">
    <property type="entry name" value="CheY-like_superfamily"/>
</dbReference>
<evidence type="ECO:0000313" key="2">
    <source>
        <dbReference type="Proteomes" id="UP000004221"/>
    </source>
</evidence>
<accession>I4EKJ5</accession>
<protein>
    <submittedName>
        <fullName evidence="1">Putative Response regulator receiver protein</fullName>
    </submittedName>
</protein>